<dbReference type="VEuPathDB" id="FungiDB:CC1G_11004"/>
<dbReference type="InParanoid" id="A8P734"/>
<dbReference type="OrthoDB" id="2638860at2759"/>
<name>A8P734_COPC7</name>
<dbReference type="AlphaFoldDB" id="A8P734"/>
<keyword evidence="3" id="KW-1185">Reference proteome</keyword>
<protein>
    <recommendedName>
        <fullName evidence="1">DUF6533 domain-containing protein</fullName>
    </recommendedName>
</protein>
<evidence type="ECO:0000313" key="3">
    <source>
        <dbReference type="Proteomes" id="UP000001861"/>
    </source>
</evidence>
<dbReference type="RefSeq" id="XP_001839282.1">
    <property type="nucleotide sequence ID" value="XM_001839230.1"/>
</dbReference>
<comment type="caution">
    <text evidence="2">The sequence shown here is derived from an EMBL/GenBank/DDBJ whole genome shotgun (WGS) entry which is preliminary data.</text>
</comment>
<dbReference type="Pfam" id="PF20151">
    <property type="entry name" value="DUF6533"/>
    <property type="match status" value="1"/>
</dbReference>
<dbReference type="InterPro" id="IPR045340">
    <property type="entry name" value="DUF6533"/>
</dbReference>
<gene>
    <name evidence="2" type="ORF">CC1G_11004</name>
</gene>
<reference evidence="2 3" key="1">
    <citation type="journal article" date="2010" name="Proc. Natl. Acad. Sci. U.S.A.">
        <title>Insights into evolution of multicellular fungi from the assembled chromosomes of the mushroom Coprinopsis cinerea (Coprinus cinereus).</title>
        <authorList>
            <person name="Stajich J.E."/>
            <person name="Wilke S.K."/>
            <person name="Ahren D."/>
            <person name="Au C.H."/>
            <person name="Birren B.W."/>
            <person name="Borodovsky M."/>
            <person name="Burns C."/>
            <person name="Canback B."/>
            <person name="Casselton L.A."/>
            <person name="Cheng C.K."/>
            <person name="Deng J."/>
            <person name="Dietrich F.S."/>
            <person name="Fargo D.C."/>
            <person name="Farman M.L."/>
            <person name="Gathman A.C."/>
            <person name="Goldberg J."/>
            <person name="Guigo R."/>
            <person name="Hoegger P.J."/>
            <person name="Hooker J.B."/>
            <person name="Huggins A."/>
            <person name="James T.Y."/>
            <person name="Kamada T."/>
            <person name="Kilaru S."/>
            <person name="Kodira C."/>
            <person name="Kues U."/>
            <person name="Kupfer D."/>
            <person name="Kwan H.S."/>
            <person name="Lomsadze A."/>
            <person name="Li W."/>
            <person name="Lilly W.W."/>
            <person name="Ma L.J."/>
            <person name="Mackey A.J."/>
            <person name="Manning G."/>
            <person name="Martin F."/>
            <person name="Muraguchi H."/>
            <person name="Natvig D.O."/>
            <person name="Palmerini H."/>
            <person name="Ramesh M.A."/>
            <person name="Rehmeyer C.J."/>
            <person name="Roe B.A."/>
            <person name="Shenoy N."/>
            <person name="Stanke M."/>
            <person name="Ter-Hovhannisyan V."/>
            <person name="Tunlid A."/>
            <person name="Velagapudi R."/>
            <person name="Vision T.J."/>
            <person name="Zeng Q."/>
            <person name="Zolan M.E."/>
            <person name="Pukkila P.J."/>
        </authorList>
    </citation>
    <scope>NUCLEOTIDE SEQUENCE [LARGE SCALE GENOMIC DNA]</scope>
    <source>
        <strain evidence="3">Okayama-7 / 130 / ATCC MYA-4618 / FGSC 9003</strain>
    </source>
</reference>
<evidence type="ECO:0000313" key="2">
    <source>
        <dbReference type="EMBL" id="EAU82545.1"/>
    </source>
</evidence>
<evidence type="ECO:0000259" key="1">
    <source>
        <dbReference type="Pfam" id="PF20151"/>
    </source>
</evidence>
<dbReference type="GeneID" id="6015894"/>
<dbReference type="KEGG" id="cci:CC1G_11004"/>
<proteinExistence type="predicted"/>
<sequence>MSNNIPADLAYEDMLWITQRGFYWQVAATVIALYDHITTFDLEVELIWKKKLSIVQVLYFINRYSGDALFIHGTTYQLWLKGDAFYKGYAFHPDSPYR</sequence>
<dbReference type="EMBL" id="AACS02000005">
    <property type="protein sequence ID" value="EAU82545.1"/>
    <property type="molecule type" value="Genomic_DNA"/>
</dbReference>
<dbReference type="Proteomes" id="UP000001861">
    <property type="component" value="Unassembled WGS sequence"/>
</dbReference>
<feature type="domain" description="DUF6533" evidence="1">
    <location>
        <begin position="23"/>
        <end position="66"/>
    </location>
</feature>
<accession>A8P734</accession>
<organism evidence="2 3">
    <name type="scientific">Coprinopsis cinerea (strain Okayama-7 / 130 / ATCC MYA-4618 / FGSC 9003)</name>
    <name type="common">Inky cap fungus</name>
    <name type="synonym">Hormographiella aspergillata</name>
    <dbReference type="NCBI Taxonomy" id="240176"/>
    <lineage>
        <taxon>Eukaryota</taxon>
        <taxon>Fungi</taxon>
        <taxon>Dikarya</taxon>
        <taxon>Basidiomycota</taxon>
        <taxon>Agaricomycotina</taxon>
        <taxon>Agaricomycetes</taxon>
        <taxon>Agaricomycetidae</taxon>
        <taxon>Agaricales</taxon>
        <taxon>Agaricineae</taxon>
        <taxon>Psathyrellaceae</taxon>
        <taxon>Coprinopsis</taxon>
    </lineage>
</organism>